<evidence type="ECO:0000256" key="5">
    <source>
        <dbReference type="ARBA" id="ARBA00022727"/>
    </source>
</evidence>
<dbReference type="PANTHER" id="PTHR10344:SF4">
    <property type="entry name" value="UMP-CMP KINASE 2, MITOCHONDRIAL"/>
    <property type="match status" value="1"/>
</dbReference>
<dbReference type="InterPro" id="IPR018094">
    <property type="entry name" value="Thymidylate_kinase"/>
</dbReference>
<evidence type="ECO:0000256" key="8">
    <source>
        <dbReference type="ARBA" id="ARBA00022840"/>
    </source>
</evidence>
<dbReference type="PANTHER" id="PTHR10344">
    <property type="entry name" value="THYMIDYLATE KINASE"/>
    <property type="match status" value="1"/>
</dbReference>
<keyword evidence="6 11" id="KW-0547">Nucleotide-binding</keyword>
<dbReference type="Proteomes" id="UP001597044">
    <property type="component" value="Unassembled WGS sequence"/>
</dbReference>
<dbReference type="EC" id="2.7.4.9" evidence="2 11"/>
<evidence type="ECO:0000256" key="9">
    <source>
        <dbReference type="ARBA" id="ARBA00029962"/>
    </source>
</evidence>
<evidence type="ECO:0000256" key="2">
    <source>
        <dbReference type="ARBA" id="ARBA00012980"/>
    </source>
</evidence>
<dbReference type="EMBL" id="JBHTIT010000001">
    <property type="protein sequence ID" value="MFD0949967.1"/>
    <property type="molecule type" value="Genomic_DNA"/>
</dbReference>
<dbReference type="RefSeq" id="WP_379070210.1">
    <property type="nucleotide sequence ID" value="NZ_JBHTIT010000001.1"/>
</dbReference>
<proteinExistence type="inferred from homology"/>
<dbReference type="InterPro" id="IPR027417">
    <property type="entry name" value="P-loop_NTPase"/>
</dbReference>
<evidence type="ECO:0000256" key="4">
    <source>
        <dbReference type="ARBA" id="ARBA00022679"/>
    </source>
</evidence>
<evidence type="ECO:0000256" key="10">
    <source>
        <dbReference type="ARBA" id="ARBA00048743"/>
    </source>
</evidence>
<keyword evidence="5 11" id="KW-0545">Nucleotide biosynthesis</keyword>
<dbReference type="Pfam" id="PF02223">
    <property type="entry name" value="Thymidylate_kin"/>
    <property type="match status" value="1"/>
</dbReference>
<dbReference type="HAMAP" id="MF_00165">
    <property type="entry name" value="Thymidylate_kinase"/>
    <property type="match status" value="1"/>
</dbReference>
<gene>
    <name evidence="11 13" type="primary">tmk</name>
    <name evidence="13" type="ORF">ACFQ0F_06130</name>
</gene>
<reference evidence="14" key="1">
    <citation type="journal article" date="2019" name="Int. J. Syst. Evol. Microbiol.">
        <title>The Global Catalogue of Microorganisms (GCM) 10K type strain sequencing project: providing services to taxonomists for standard genome sequencing and annotation.</title>
        <authorList>
            <consortium name="The Broad Institute Genomics Platform"/>
            <consortium name="The Broad Institute Genome Sequencing Center for Infectious Disease"/>
            <person name="Wu L."/>
            <person name="Ma J."/>
        </authorList>
    </citation>
    <scope>NUCLEOTIDE SEQUENCE [LARGE SCALE GENOMIC DNA]</scope>
    <source>
        <strain evidence="14">CCUG 63419</strain>
    </source>
</reference>
<accession>A0ABW3HGF5</accession>
<evidence type="ECO:0000256" key="3">
    <source>
        <dbReference type="ARBA" id="ARBA00017144"/>
    </source>
</evidence>
<feature type="binding site" evidence="11">
    <location>
        <begin position="15"/>
        <end position="22"/>
    </location>
    <ligand>
        <name>ATP</name>
        <dbReference type="ChEBI" id="CHEBI:30616"/>
    </ligand>
</feature>
<sequence length="219" mass="23954">MSKHHSWPRFITLEGGEGVGKSTNLAAMAELLRATGRELVVTREPGGTPLAETIRELLLAPRDEKVAPDAELLLLFAGRAQHWQQVILPALQRGAWVLCDRFLDATYAYQGGGRGLDVGLIDSLSELVLKAQGPALTLLLDVDVATGMSRASERAALDRFEQEQLSFFERVRASYLARAEAEPERMKRIDAGQALAAVQRDVASVLSAHIAHCEIHHVD</sequence>
<evidence type="ECO:0000256" key="7">
    <source>
        <dbReference type="ARBA" id="ARBA00022777"/>
    </source>
</evidence>
<evidence type="ECO:0000313" key="14">
    <source>
        <dbReference type="Proteomes" id="UP001597044"/>
    </source>
</evidence>
<dbReference type="NCBIfam" id="TIGR00041">
    <property type="entry name" value="DTMP_kinase"/>
    <property type="match status" value="1"/>
</dbReference>
<protein>
    <recommendedName>
        <fullName evidence="3 11">Thymidylate kinase</fullName>
        <ecNumber evidence="2 11">2.7.4.9</ecNumber>
    </recommendedName>
    <alternativeName>
        <fullName evidence="9 11">dTMP kinase</fullName>
    </alternativeName>
</protein>
<feature type="domain" description="Thymidylate kinase-like" evidence="12">
    <location>
        <begin position="13"/>
        <end position="201"/>
    </location>
</feature>
<keyword evidence="4 11" id="KW-0808">Transferase</keyword>
<comment type="function">
    <text evidence="11">Phosphorylation of dTMP to form dTDP in both de novo and salvage pathways of dTTP synthesis.</text>
</comment>
<dbReference type="GO" id="GO:0004798">
    <property type="term" value="F:dTMP kinase activity"/>
    <property type="evidence" value="ECO:0007669"/>
    <property type="project" value="UniProtKB-EC"/>
</dbReference>
<keyword evidence="7 11" id="KW-0418">Kinase</keyword>
<comment type="caution">
    <text evidence="13">The sequence shown here is derived from an EMBL/GenBank/DDBJ whole genome shotgun (WGS) entry which is preliminary data.</text>
</comment>
<dbReference type="SUPFAM" id="SSF52540">
    <property type="entry name" value="P-loop containing nucleoside triphosphate hydrolases"/>
    <property type="match status" value="1"/>
</dbReference>
<evidence type="ECO:0000256" key="6">
    <source>
        <dbReference type="ARBA" id="ARBA00022741"/>
    </source>
</evidence>
<dbReference type="InterPro" id="IPR039430">
    <property type="entry name" value="Thymidylate_kin-like_dom"/>
</dbReference>
<dbReference type="Gene3D" id="3.40.50.300">
    <property type="entry name" value="P-loop containing nucleotide triphosphate hydrolases"/>
    <property type="match status" value="1"/>
</dbReference>
<dbReference type="CDD" id="cd01672">
    <property type="entry name" value="TMPK"/>
    <property type="match status" value="1"/>
</dbReference>
<name>A0ABW3HGF5_9GAMM</name>
<evidence type="ECO:0000256" key="11">
    <source>
        <dbReference type="HAMAP-Rule" id="MF_00165"/>
    </source>
</evidence>
<keyword evidence="8 11" id="KW-0067">ATP-binding</keyword>
<evidence type="ECO:0000256" key="1">
    <source>
        <dbReference type="ARBA" id="ARBA00009776"/>
    </source>
</evidence>
<comment type="similarity">
    <text evidence="1 11">Belongs to the thymidylate kinase family.</text>
</comment>
<keyword evidence="14" id="KW-1185">Reference proteome</keyword>
<organism evidence="13 14">
    <name type="scientific">Paraperlucidibaca wandonensis</name>
    <dbReference type="NCBI Taxonomy" id="1268273"/>
    <lineage>
        <taxon>Bacteria</taxon>
        <taxon>Pseudomonadati</taxon>
        <taxon>Pseudomonadota</taxon>
        <taxon>Gammaproteobacteria</taxon>
        <taxon>Moraxellales</taxon>
        <taxon>Moraxellaceae</taxon>
        <taxon>Paraperlucidibaca</taxon>
    </lineage>
</organism>
<comment type="catalytic activity">
    <reaction evidence="10 11">
        <text>dTMP + ATP = dTDP + ADP</text>
        <dbReference type="Rhea" id="RHEA:13517"/>
        <dbReference type="ChEBI" id="CHEBI:30616"/>
        <dbReference type="ChEBI" id="CHEBI:58369"/>
        <dbReference type="ChEBI" id="CHEBI:63528"/>
        <dbReference type="ChEBI" id="CHEBI:456216"/>
        <dbReference type="EC" id="2.7.4.9"/>
    </reaction>
</comment>
<evidence type="ECO:0000259" key="12">
    <source>
        <dbReference type="Pfam" id="PF02223"/>
    </source>
</evidence>
<evidence type="ECO:0000313" key="13">
    <source>
        <dbReference type="EMBL" id="MFD0949967.1"/>
    </source>
</evidence>